<gene>
    <name evidence="2" type="ORF">JZX89_16805</name>
</gene>
<feature type="transmembrane region" description="Helical" evidence="1">
    <location>
        <begin position="114"/>
        <end position="133"/>
    </location>
</feature>
<dbReference type="Proteomes" id="UP000664699">
    <property type="component" value="Unassembled WGS sequence"/>
</dbReference>
<protein>
    <recommendedName>
        <fullName evidence="4">Glycosyltransferase RgtA/B/C/D-like domain-containing protein</fullName>
    </recommendedName>
</protein>
<keyword evidence="1" id="KW-0472">Membrane</keyword>
<name>A0ABS3EK74_9HYPH</name>
<keyword evidence="1" id="KW-0812">Transmembrane</keyword>
<feature type="transmembrane region" description="Helical" evidence="1">
    <location>
        <begin position="191"/>
        <end position="223"/>
    </location>
</feature>
<proteinExistence type="predicted"/>
<dbReference type="RefSeq" id="WP_153513133.1">
    <property type="nucleotide sequence ID" value="NZ_JAFLNA010000009.1"/>
</dbReference>
<comment type="caution">
    <text evidence="2">The sequence shown here is derived from an EMBL/GenBank/DDBJ whole genome shotgun (WGS) entry which is preliminary data.</text>
</comment>
<feature type="transmembrane region" description="Helical" evidence="1">
    <location>
        <begin position="318"/>
        <end position="337"/>
    </location>
</feature>
<feature type="transmembrane region" description="Helical" evidence="1">
    <location>
        <begin position="28"/>
        <end position="48"/>
    </location>
</feature>
<evidence type="ECO:0000313" key="2">
    <source>
        <dbReference type="EMBL" id="MBO0132396.1"/>
    </source>
</evidence>
<feature type="transmembrane region" description="Helical" evidence="1">
    <location>
        <begin position="139"/>
        <end position="157"/>
    </location>
</feature>
<feature type="transmembrane region" description="Helical" evidence="1">
    <location>
        <begin position="407"/>
        <end position="430"/>
    </location>
</feature>
<feature type="transmembrane region" description="Helical" evidence="1">
    <location>
        <begin position="377"/>
        <end position="395"/>
    </location>
</feature>
<evidence type="ECO:0000313" key="3">
    <source>
        <dbReference type="Proteomes" id="UP000664699"/>
    </source>
</evidence>
<feature type="transmembrane region" description="Helical" evidence="1">
    <location>
        <begin position="344"/>
        <end position="365"/>
    </location>
</feature>
<accession>A0ABS3EK74</accession>
<keyword evidence="3" id="KW-1185">Reference proteome</keyword>
<sequence length="599" mass="66635">MNSYTDHRTGHQLLKFSDGVSRQTPKSLLQIGTALAYGLAITIFLLIAQSVIDNVHITTTNGLWKSIDIRRWIESPSWSLMQPSNAIFYPVYATLAKLLTEVGVYPDLVWRQMAVINAIFAGVAGAVAFAFVAAWTRNLFVTLLAVTAYMMSGYILLHGLINEDIMPGYSIVLTSTLLACAWFGRPSAPRIMVVGVLFAVGWLFEWRLMFPSLPPLLLALFLAPGTRSQRILRPFLFLAAMAVPPAIVAMLTLTVNTAEQAITLFTTLFWTGKGVGSGWGGFSLNKVWFEWAGVAEALIGGRYIWDPAWLMTTQATEILVATALLLVLGWLCLQYAWRNRSNPTVCAAFVIVGGNAGCGIVFNLYSQPQDPQMQINVTIWLLFGWVLLIDRLIRMSKLGSSIILQRFALALAVASPIVLGSYNFAVAYAVKGYDTRTMNRIAAINAQFDPSKTVFVYHDFDGTITWQSSLYGMASYVGIETLPPAPAQEPLFKWIGFVRDAVQHPEWTAEQHATKVTADIDRALELGYRLVTPAYWTGSEDEWVQGFATVVADSNKSREIWRLLHQNFTATKIWSEPEGESWYEITRRACMSQNRSDCS</sequence>
<evidence type="ECO:0008006" key="4">
    <source>
        <dbReference type="Google" id="ProtNLM"/>
    </source>
</evidence>
<dbReference type="EMBL" id="JAFLNA010000009">
    <property type="protein sequence ID" value="MBO0132396.1"/>
    <property type="molecule type" value="Genomic_DNA"/>
</dbReference>
<feature type="transmembrane region" description="Helical" evidence="1">
    <location>
        <begin position="235"/>
        <end position="255"/>
    </location>
</feature>
<organism evidence="2 3">
    <name type="scientific">Agrobacterium burrii</name>
    <dbReference type="NCBI Taxonomy" id="2815339"/>
    <lineage>
        <taxon>Bacteria</taxon>
        <taxon>Pseudomonadati</taxon>
        <taxon>Pseudomonadota</taxon>
        <taxon>Alphaproteobacteria</taxon>
        <taxon>Hyphomicrobiales</taxon>
        <taxon>Rhizobiaceae</taxon>
        <taxon>Rhizobium/Agrobacterium group</taxon>
        <taxon>Agrobacterium</taxon>
        <taxon>Agrobacterium tumefaciens complex</taxon>
    </lineage>
</organism>
<keyword evidence="1" id="KW-1133">Transmembrane helix</keyword>
<feature type="transmembrane region" description="Helical" evidence="1">
    <location>
        <begin position="169"/>
        <end position="185"/>
    </location>
</feature>
<evidence type="ECO:0000256" key="1">
    <source>
        <dbReference type="SAM" id="Phobius"/>
    </source>
</evidence>
<reference evidence="2 3" key="1">
    <citation type="submission" date="2021-03" db="EMBL/GenBank/DDBJ databases">
        <title>Whole genome sequence of Agrobacterium sp. strain Rnr.</title>
        <authorList>
            <person name="Mafakheri H."/>
            <person name="Taghavi S.M."/>
            <person name="Nemanja K."/>
            <person name="Osdaghi E."/>
        </authorList>
    </citation>
    <scope>NUCLEOTIDE SEQUENCE [LARGE SCALE GENOMIC DNA]</scope>
    <source>
        <strain evidence="2 3">Rnr</strain>
    </source>
</reference>